<reference evidence="1" key="1">
    <citation type="submission" date="2021-06" db="EMBL/GenBank/DDBJ databases">
        <authorList>
            <person name="Kallberg Y."/>
            <person name="Tangrot J."/>
            <person name="Rosling A."/>
        </authorList>
    </citation>
    <scope>NUCLEOTIDE SEQUENCE</scope>
    <source>
        <strain evidence="1">MA453B</strain>
    </source>
</reference>
<keyword evidence="2" id="KW-1185">Reference proteome</keyword>
<sequence length="60" mass="6870">EAIEEVNTDYIEYANTSENTNIAGVIEKVDTDHTEYTNTSEVEDTRFYEKVTSSNLFSNK</sequence>
<feature type="non-terminal residue" evidence="1">
    <location>
        <position position="60"/>
    </location>
</feature>
<dbReference type="AlphaFoldDB" id="A0A9N9JY74"/>
<gene>
    <name evidence="1" type="ORF">DERYTH_LOCUS23837</name>
</gene>
<dbReference type="EMBL" id="CAJVPY010037639">
    <property type="protein sequence ID" value="CAG8803161.1"/>
    <property type="molecule type" value="Genomic_DNA"/>
</dbReference>
<protein>
    <submittedName>
        <fullName evidence="1">15515_t:CDS:1</fullName>
    </submittedName>
</protein>
<evidence type="ECO:0000313" key="2">
    <source>
        <dbReference type="Proteomes" id="UP000789405"/>
    </source>
</evidence>
<feature type="non-terminal residue" evidence="1">
    <location>
        <position position="1"/>
    </location>
</feature>
<evidence type="ECO:0000313" key="1">
    <source>
        <dbReference type="EMBL" id="CAG8803161.1"/>
    </source>
</evidence>
<accession>A0A9N9JY74</accession>
<dbReference type="Proteomes" id="UP000789405">
    <property type="component" value="Unassembled WGS sequence"/>
</dbReference>
<proteinExistence type="predicted"/>
<organism evidence="1 2">
    <name type="scientific">Dentiscutata erythropus</name>
    <dbReference type="NCBI Taxonomy" id="1348616"/>
    <lineage>
        <taxon>Eukaryota</taxon>
        <taxon>Fungi</taxon>
        <taxon>Fungi incertae sedis</taxon>
        <taxon>Mucoromycota</taxon>
        <taxon>Glomeromycotina</taxon>
        <taxon>Glomeromycetes</taxon>
        <taxon>Diversisporales</taxon>
        <taxon>Gigasporaceae</taxon>
        <taxon>Dentiscutata</taxon>
    </lineage>
</organism>
<comment type="caution">
    <text evidence="1">The sequence shown here is derived from an EMBL/GenBank/DDBJ whole genome shotgun (WGS) entry which is preliminary data.</text>
</comment>
<name>A0A9N9JY74_9GLOM</name>